<keyword evidence="1" id="KW-0812">Transmembrane</keyword>
<name>A0A437JSS8_9BURK</name>
<organism evidence="3 4">
    <name type="scientific">Rubrivivax albus</name>
    <dbReference type="NCBI Taxonomy" id="2499835"/>
    <lineage>
        <taxon>Bacteria</taxon>
        <taxon>Pseudomonadati</taxon>
        <taxon>Pseudomonadota</taxon>
        <taxon>Betaproteobacteria</taxon>
        <taxon>Burkholderiales</taxon>
        <taxon>Sphaerotilaceae</taxon>
        <taxon>Rubrivivax</taxon>
    </lineage>
</organism>
<reference evidence="3 4" key="1">
    <citation type="submission" date="2019-01" db="EMBL/GenBank/DDBJ databases">
        <authorList>
            <person name="Chen W.-M."/>
        </authorList>
    </citation>
    <scope>NUCLEOTIDE SEQUENCE [LARGE SCALE GENOMIC DNA]</scope>
    <source>
        <strain evidence="3 4">ICH-3</strain>
    </source>
</reference>
<keyword evidence="1" id="KW-1133">Transmembrane helix</keyword>
<feature type="domain" description="DUF2062" evidence="2">
    <location>
        <begin position="21"/>
        <end position="172"/>
    </location>
</feature>
<feature type="transmembrane region" description="Helical" evidence="1">
    <location>
        <begin position="143"/>
        <end position="172"/>
    </location>
</feature>
<dbReference type="EMBL" id="SACT01000006">
    <property type="protein sequence ID" value="RVT50096.1"/>
    <property type="molecule type" value="Genomic_DNA"/>
</dbReference>
<dbReference type="AlphaFoldDB" id="A0A437JSS8"/>
<dbReference type="Pfam" id="PF09835">
    <property type="entry name" value="DUF2062"/>
    <property type="match status" value="1"/>
</dbReference>
<dbReference type="Proteomes" id="UP000288178">
    <property type="component" value="Unassembled WGS sequence"/>
</dbReference>
<keyword evidence="1" id="KW-0472">Membrane</keyword>
<keyword evidence="4" id="KW-1185">Reference proteome</keyword>
<dbReference type="InterPro" id="IPR018639">
    <property type="entry name" value="DUF2062"/>
</dbReference>
<feature type="transmembrane region" description="Helical" evidence="1">
    <location>
        <begin position="41"/>
        <end position="70"/>
    </location>
</feature>
<accession>A0A437JSS8</accession>
<sequence length="183" mass="19957">MRDWIRAKLPTEETLKAHPGLRWMGPLLRRPWLWHLNRRRVAMGAGIGVFFGFLIPVLQIAGAAVFALILRANLPVAAFSTLVSNPLTYAPIGVAAYQTGSWILGQEAQPEAAETLATAASTDSVDGPGHGWLDKAKAIGKPLFLGLLVFAVVGGIAAWALVHLAWTIGVWLKRRRRRRRAPA</sequence>
<evidence type="ECO:0000313" key="3">
    <source>
        <dbReference type="EMBL" id="RVT50096.1"/>
    </source>
</evidence>
<evidence type="ECO:0000256" key="1">
    <source>
        <dbReference type="SAM" id="Phobius"/>
    </source>
</evidence>
<dbReference type="RefSeq" id="WP_128199606.1">
    <property type="nucleotide sequence ID" value="NZ_SACT01000006.1"/>
</dbReference>
<proteinExistence type="predicted"/>
<dbReference type="PANTHER" id="PTHR40547:SF1">
    <property type="entry name" value="SLL0298 PROTEIN"/>
    <property type="match status" value="1"/>
</dbReference>
<evidence type="ECO:0000313" key="4">
    <source>
        <dbReference type="Proteomes" id="UP000288178"/>
    </source>
</evidence>
<gene>
    <name evidence="3" type="ORF">ENE75_17445</name>
</gene>
<comment type="caution">
    <text evidence="3">The sequence shown here is derived from an EMBL/GenBank/DDBJ whole genome shotgun (WGS) entry which is preliminary data.</text>
</comment>
<evidence type="ECO:0000259" key="2">
    <source>
        <dbReference type="Pfam" id="PF09835"/>
    </source>
</evidence>
<protein>
    <submittedName>
        <fullName evidence="3">DUF2062 domain-containing protein</fullName>
    </submittedName>
</protein>
<dbReference type="OrthoDB" id="5296274at2"/>
<dbReference type="PANTHER" id="PTHR40547">
    <property type="entry name" value="SLL0298 PROTEIN"/>
    <property type="match status" value="1"/>
</dbReference>